<dbReference type="AlphaFoldDB" id="A0A6G3ZV72"/>
<sequence length="40" mass="4487">MKTLVARFAHDALTFIASKLVITGCWIGCHRPEAPDELFK</sequence>
<dbReference type="InterPro" id="IPR009229">
    <property type="entry name" value="AgrD"/>
</dbReference>
<organism evidence="1">
    <name type="scientific">Paenibacillus sp. SYP-B3998</name>
    <dbReference type="NCBI Taxonomy" id="2678564"/>
    <lineage>
        <taxon>Bacteria</taxon>
        <taxon>Bacillati</taxon>
        <taxon>Bacillota</taxon>
        <taxon>Bacilli</taxon>
        <taxon>Bacillales</taxon>
        <taxon>Paenibacillaceae</taxon>
        <taxon>Paenibacillus</taxon>
    </lineage>
</organism>
<evidence type="ECO:0000313" key="1">
    <source>
        <dbReference type="EMBL" id="NEW05970.1"/>
    </source>
</evidence>
<gene>
    <name evidence="1" type="ORF">GK047_08110</name>
</gene>
<proteinExistence type="predicted"/>
<comment type="caution">
    <text evidence="1">The sequence shown here is derived from an EMBL/GenBank/DDBJ whole genome shotgun (WGS) entry which is preliminary data.</text>
</comment>
<name>A0A6G3ZV72_9BACL</name>
<reference evidence="1" key="1">
    <citation type="submission" date="2020-02" db="EMBL/GenBank/DDBJ databases">
        <authorList>
            <person name="Shen X.-R."/>
            <person name="Zhang Y.-X."/>
        </authorList>
    </citation>
    <scope>NUCLEOTIDE SEQUENCE</scope>
    <source>
        <strain evidence="1">SYP-B3998</strain>
    </source>
</reference>
<protein>
    <submittedName>
        <fullName evidence="1">Cyclic lactone autoinducer peptide</fullName>
    </submittedName>
</protein>
<dbReference type="EMBL" id="JAAIKC010000002">
    <property type="protein sequence ID" value="NEW05970.1"/>
    <property type="molecule type" value="Genomic_DNA"/>
</dbReference>
<dbReference type="NCBIfam" id="TIGR04223">
    <property type="entry name" value="quorum_AgrD"/>
    <property type="match status" value="1"/>
</dbReference>
<accession>A0A6G3ZV72</accession>